<keyword evidence="2" id="KW-1185">Reference proteome</keyword>
<sequence length="188" mass="20709">MDPPLYLAEESVLGPTALARLLVVLAQRQTLDTIQGLKKAPSGLSSSTSLNHIQQITHPDIIRRFLTIALERVRAATAKGRERVRKEKLDEARLIFTSAAELAAALVAFDTHTQGLYSKEMRGARKELVLALGNASEMALRRKHFQQALNFGHGAVTVAENIPAAEALDPNNVEKNRRRVRLAQLSMV</sequence>
<reference evidence="1 2" key="1">
    <citation type="submission" date="2014-04" db="EMBL/GenBank/DDBJ databases">
        <title>Evolutionary Origins and Diversification of the Mycorrhizal Mutualists.</title>
        <authorList>
            <consortium name="DOE Joint Genome Institute"/>
            <consortium name="Mycorrhizal Genomics Consortium"/>
            <person name="Kohler A."/>
            <person name="Kuo A."/>
            <person name="Nagy L.G."/>
            <person name="Floudas D."/>
            <person name="Copeland A."/>
            <person name="Barry K.W."/>
            <person name="Cichocki N."/>
            <person name="Veneault-Fourrey C."/>
            <person name="LaButti K."/>
            <person name="Lindquist E.A."/>
            <person name="Lipzen A."/>
            <person name="Lundell T."/>
            <person name="Morin E."/>
            <person name="Murat C."/>
            <person name="Riley R."/>
            <person name="Ohm R."/>
            <person name="Sun H."/>
            <person name="Tunlid A."/>
            <person name="Henrissat B."/>
            <person name="Grigoriev I.V."/>
            <person name="Hibbett D.S."/>
            <person name="Martin F."/>
        </authorList>
    </citation>
    <scope>NUCLEOTIDE SEQUENCE [LARGE SCALE GENOMIC DNA]</scope>
    <source>
        <strain evidence="1 2">MD-312</strain>
    </source>
</reference>
<dbReference type="Proteomes" id="UP000053820">
    <property type="component" value="Unassembled WGS sequence"/>
</dbReference>
<organism evidence="1 2">
    <name type="scientific">Hydnomerulius pinastri MD-312</name>
    <dbReference type="NCBI Taxonomy" id="994086"/>
    <lineage>
        <taxon>Eukaryota</taxon>
        <taxon>Fungi</taxon>
        <taxon>Dikarya</taxon>
        <taxon>Basidiomycota</taxon>
        <taxon>Agaricomycotina</taxon>
        <taxon>Agaricomycetes</taxon>
        <taxon>Agaricomycetidae</taxon>
        <taxon>Boletales</taxon>
        <taxon>Boletales incertae sedis</taxon>
        <taxon>Leucogyrophana</taxon>
    </lineage>
</organism>
<proteinExistence type="predicted"/>
<evidence type="ECO:0000313" key="1">
    <source>
        <dbReference type="EMBL" id="KIJ61420.1"/>
    </source>
</evidence>
<dbReference type="OrthoDB" id="2932645at2759"/>
<dbReference type="HOGENOM" id="CLU_1441228_0_0_1"/>
<evidence type="ECO:0000313" key="2">
    <source>
        <dbReference type="Proteomes" id="UP000053820"/>
    </source>
</evidence>
<dbReference type="AlphaFoldDB" id="A0A0C9VTS3"/>
<name>A0A0C9VTS3_9AGAM</name>
<protein>
    <submittedName>
        <fullName evidence="1">Uncharacterized protein</fullName>
    </submittedName>
</protein>
<accession>A0A0C9VTS3</accession>
<dbReference type="EMBL" id="KN839862">
    <property type="protein sequence ID" value="KIJ61420.1"/>
    <property type="molecule type" value="Genomic_DNA"/>
</dbReference>
<gene>
    <name evidence="1" type="ORF">HYDPIDRAFT_31294</name>
</gene>